<comment type="caution">
    <text evidence="3">The sequence shown here is derived from an EMBL/GenBank/DDBJ whole genome shotgun (WGS) entry which is preliminary data.</text>
</comment>
<accession>A0AAV1J4Z7</accession>
<reference evidence="3 4" key="1">
    <citation type="submission" date="2023-11" db="EMBL/GenBank/DDBJ databases">
        <authorList>
            <person name="Okamura Y."/>
        </authorList>
    </citation>
    <scope>NUCLEOTIDE SEQUENCE [LARGE SCALE GENOMIC DNA]</scope>
</reference>
<dbReference type="EMBL" id="CAVLEF010000004">
    <property type="protein sequence ID" value="CAK1543055.1"/>
    <property type="molecule type" value="Genomic_DNA"/>
</dbReference>
<protein>
    <submittedName>
        <fullName evidence="3">Uncharacterized protein</fullName>
    </submittedName>
</protein>
<dbReference type="PANTHER" id="PTHR11857">
    <property type="entry name" value="ODORANT BINDING PROTEIN-RELATED"/>
    <property type="match status" value="1"/>
</dbReference>
<evidence type="ECO:0000256" key="2">
    <source>
        <dbReference type="SAM" id="SignalP"/>
    </source>
</evidence>
<dbReference type="CDD" id="cd23992">
    <property type="entry name" value="PBP_GOBP"/>
    <property type="match status" value="1"/>
</dbReference>
<dbReference type="Gene3D" id="1.10.238.20">
    <property type="entry name" value="Pheromone/general odorant binding protein domain"/>
    <property type="match status" value="1"/>
</dbReference>
<dbReference type="Pfam" id="PF01395">
    <property type="entry name" value="PBP_GOBP"/>
    <property type="match status" value="1"/>
</dbReference>
<dbReference type="AlphaFoldDB" id="A0AAV1J4Z7"/>
<dbReference type="SUPFAM" id="SSF47565">
    <property type="entry name" value="Insect pheromone/odorant-binding proteins"/>
    <property type="match status" value="1"/>
</dbReference>
<gene>
    <name evidence="3" type="ORF">LNINA_LOCUS2895</name>
</gene>
<proteinExistence type="predicted"/>
<dbReference type="GO" id="GO:0005549">
    <property type="term" value="F:odorant binding"/>
    <property type="evidence" value="ECO:0007669"/>
    <property type="project" value="InterPro"/>
</dbReference>
<keyword evidence="4" id="KW-1185">Reference proteome</keyword>
<dbReference type="GO" id="GO:0005615">
    <property type="term" value="C:extracellular space"/>
    <property type="evidence" value="ECO:0007669"/>
    <property type="project" value="TreeGrafter"/>
</dbReference>
<evidence type="ECO:0000313" key="3">
    <source>
        <dbReference type="EMBL" id="CAK1543055.1"/>
    </source>
</evidence>
<dbReference type="InterPro" id="IPR036728">
    <property type="entry name" value="PBP_GOBP_sf"/>
</dbReference>
<sequence>MLSFRLALLCVGLFAVAFKRAEAISQADKMKIYAVMLPTVQECSKNFGVSEEDIKKAKEAGNVDGLNQCLLACVFKKAGVINDAGQFDVEKSKELISKYLSDSNEQAKAQEVIGKCVSVNDQPVGDSEGCDRSKLLFDCLMPFKKEFEG</sequence>
<dbReference type="InterPro" id="IPR006170">
    <property type="entry name" value="PBP/GOBP"/>
</dbReference>
<dbReference type="SMART" id="SM00708">
    <property type="entry name" value="PhBP"/>
    <property type="match status" value="1"/>
</dbReference>
<organism evidence="3 4">
    <name type="scientific">Leptosia nina</name>
    <dbReference type="NCBI Taxonomy" id="320188"/>
    <lineage>
        <taxon>Eukaryota</taxon>
        <taxon>Metazoa</taxon>
        <taxon>Ecdysozoa</taxon>
        <taxon>Arthropoda</taxon>
        <taxon>Hexapoda</taxon>
        <taxon>Insecta</taxon>
        <taxon>Pterygota</taxon>
        <taxon>Neoptera</taxon>
        <taxon>Endopterygota</taxon>
        <taxon>Lepidoptera</taxon>
        <taxon>Glossata</taxon>
        <taxon>Ditrysia</taxon>
        <taxon>Papilionoidea</taxon>
        <taxon>Pieridae</taxon>
        <taxon>Pierinae</taxon>
        <taxon>Leptosia</taxon>
    </lineage>
</organism>
<feature type="chain" id="PRO_5043527652" evidence="2">
    <location>
        <begin position="24"/>
        <end position="149"/>
    </location>
</feature>
<evidence type="ECO:0000313" key="4">
    <source>
        <dbReference type="Proteomes" id="UP001497472"/>
    </source>
</evidence>
<dbReference type="GO" id="GO:0007608">
    <property type="term" value="P:sensory perception of smell"/>
    <property type="evidence" value="ECO:0007669"/>
    <property type="project" value="TreeGrafter"/>
</dbReference>
<name>A0AAV1J4Z7_9NEOP</name>
<feature type="signal peptide" evidence="2">
    <location>
        <begin position="1"/>
        <end position="23"/>
    </location>
</feature>
<keyword evidence="1 2" id="KW-0732">Signal</keyword>
<evidence type="ECO:0000256" key="1">
    <source>
        <dbReference type="ARBA" id="ARBA00022729"/>
    </source>
</evidence>
<dbReference type="Proteomes" id="UP001497472">
    <property type="component" value="Unassembled WGS sequence"/>
</dbReference>